<feature type="domain" description="FLZ-type" evidence="8">
    <location>
        <begin position="87"/>
        <end position="131"/>
    </location>
</feature>
<dbReference type="PANTHER" id="PTHR33059:SF76">
    <property type="entry name" value="FCS-LIKE ZINC FINGER 7"/>
    <property type="match status" value="1"/>
</dbReference>
<protein>
    <recommendedName>
        <fullName evidence="8">FLZ-type domain-containing protein</fullName>
    </recommendedName>
</protein>
<evidence type="ECO:0000256" key="4">
    <source>
        <dbReference type="ARBA" id="ARBA00022723"/>
    </source>
</evidence>
<dbReference type="EMBL" id="OZ021740">
    <property type="protein sequence ID" value="CAK9324279.1"/>
    <property type="molecule type" value="Genomic_DNA"/>
</dbReference>
<evidence type="ECO:0000313" key="10">
    <source>
        <dbReference type="Proteomes" id="UP001642487"/>
    </source>
</evidence>
<keyword evidence="4" id="KW-0479">Metal-binding</keyword>
<evidence type="ECO:0000259" key="8">
    <source>
        <dbReference type="PROSITE" id="PS51795"/>
    </source>
</evidence>
<keyword evidence="3" id="KW-0963">Cytoplasm</keyword>
<name>A0ABP0YVB1_9ROSI</name>
<keyword evidence="10" id="KW-1185">Reference proteome</keyword>
<dbReference type="Proteomes" id="UP001642487">
    <property type="component" value="Chromosome 6"/>
</dbReference>
<keyword evidence="5" id="KW-0862">Zinc</keyword>
<evidence type="ECO:0000256" key="7">
    <source>
        <dbReference type="SAM" id="MobiDB-lite"/>
    </source>
</evidence>
<feature type="region of interest" description="Disordered" evidence="7">
    <location>
        <begin position="130"/>
        <end position="153"/>
    </location>
</feature>
<sequence length="153" mass="17080">MMLLGKRPRGQMKRTASVSGITVDLSHVEGEEASDDQNPSTGEIPPVMGSQTLETDVMNYRLSFVSPRGRTNPSAFNKHINHHSSLHFLRTCTFCHRRLSPAHDIYMYMGDTAFCSAECREQKMEQDCRKEKSSTTVCGGSRQKETSDCGSSE</sequence>
<evidence type="ECO:0000256" key="6">
    <source>
        <dbReference type="PROSITE-ProRule" id="PRU01131"/>
    </source>
</evidence>
<comment type="similarity">
    <text evidence="2">Belongs to the FLZ family.</text>
</comment>
<gene>
    <name evidence="9" type="ORF">CITCOLO1_LOCUS16511</name>
</gene>
<keyword evidence="5" id="KW-0863">Zinc-finger</keyword>
<reference evidence="9 10" key="1">
    <citation type="submission" date="2024-03" db="EMBL/GenBank/DDBJ databases">
        <authorList>
            <person name="Gkanogiannis A."/>
            <person name="Becerra Lopez-Lavalle L."/>
        </authorList>
    </citation>
    <scope>NUCLEOTIDE SEQUENCE [LARGE SCALE GENOMIC DNA]</scope>
</reference>
<comment type="subcellular location">
    <subcellularLocation>
        <location evidence="1">Cytoplasm</location>
    </subcellularLocation>
</comment>
<dbReference type="PROSITE" id="PS51795">
    <property type="entry name" value="ZF_FLZ"/>
    <property type="match status" value="1"/>
</dbReference>
<evidence type="ECO:0000256" key="2">
    <source>
        <dbReference type="ARBA" id="ARBA00009374"/>
    </source>
</evidence>
<evidence type="ECO:0000256" key="1">
    <source>
        <dbReference type="ARBA" id="ARBA00004496"/>
    </source>
</evidence>
<evidence type="ECO:0000313" key="9">
    <source>
        <dbReference type="EMBL" id="CAK9324279.1"/>
    </source>
</evidence>
<proteinExistence type="inferred from homology"/>
<dbReference type="InterPro" id="IPR007650">
    <property type="entry name" value="Zf-FLZ_dom"/>
</dbReference>
<evidence type="ECO:0000256" key="3">
    <source>
        <dbReference type="ARBA" id="ARBA00022490"/>
    </source>
</evidence>
<dbReference type="Pfam" id="PF04570">
    <property type="entry name" value="zf-FLZ"/>
    <property type="match status" value="1"/>
</dbReference>
<evidence type="ECO:0000256" key="5">
    <source>
        <dbReference type="ARBA" id="ARBA00022771"/>
    </source>
</evidence>
<organism evidence="9 10">
    <name type="scientific">Citrullus colocynthis</name>
    <name type="common">colocynth</name>
    <dbReference type="NCBI Taxonomy" id="252529"/>
    <lineage>
        <taxon>Eukaryota</taxon>
        <taxon>Viridiplantae</taxon>
        <taxon>Streptophyta</taxon>
        <taxon>Embryophyta</taxon>
        <taxon>Tracheophyta</taxon>
        <taxon>Spermatophyta</taxon>
        <taxon>Magnoliopsida</taxon>
        <taxon>eudicotyledons</taxon>
        <taxon>Gunneridae</taxon>
        <taxon>Pentapetalae</taxon>
        <taxon>rosids</taxon>
        <taxon>fabids</taxon>
        <taxon>Cucurbitales</taxon>
        <taxon>Cucurbitaceae</taxon>
        <taxon>Benincaseae</taxon>
        <taxon>Citrullus</taxon>
    </lineage>
</organism>
<accession>A0ABP0YVB1</accession>
<feature type="zinc finger region" description="FLZ-type" evidence="6">
    <location>
        <begin position="87"/>
        <end position="131"/>
    </location>
</feature>
<feature type="region of interest" description="Disordered" evidence="7">
    <location>
        <begin position="30"/>
        <end position="49"/>
    </location>
</feature>
<dbReference type="PANTHER" id="PTHR33059">
    <property type="entry name" value="FCS-LIKE ZINC FINGER 5"/>
    <property type="match status" value="1"/>
</dbReference>